<dbReference type="InterPro" id="IPR021928">
    <property type="entry name" value="DUF3541"/>
</dbReference>
<dbReference type="AlphaFoldDB" id="A0A9X2WLZ0"/>
<proteinExistence type="predicted"/>
<accession>A0A9X2WLZ0</accession>
<dbReference type="Pfam" id="PF12060">
    <property type="entry name" value="DUF3541"/>
    <property type="match status" value="1"/>
</dbReference>
<gene>
    <name evidence="2" type="ORF">NE535_08660</name>
</gene>
<dbReference type="RefSeq" id="WP_261298236.1">
    <property type="nucleotide sequence ID" value="NZ_JAMTCD010000008.1"/>
</dbReference>
<feature type="chain" id="PRO_5040897002" evidence="1">
    <location>
        <begin position="27"/>
        <end position="380"/>
    </location>
</feature>
<keyword evidence="3" id="KW-1185">Reference proteome</keyword>
<protein>
    <submittedName>
        <fullName evidence="2">DUF3541 domain-containing protein</fullName>
    </submittedName>
</protein>
<feature type="signal peptide" evidence="1">
    <location>
        <begin position="1"/>
        <end position="26"/>
    </location>
</feature>
<keyword evidence="1" id="KW-0732">Signal</keyword>
<evidence type="ECO:0000313" key="3">
    <source>
        <dbReference type="Proteomes" id="UP001155546"/>
    </source>
</evidence>
<comment type="caution">
    <text evidence="2">The sequence shown here is derived from an EMBL/GenBank/DDBJ whole genome shotgun (WGS) entry which is preliminary data.</text>
</comment>
<dbReference type="Proteomes" id="UP001155546">
    <property type="component" value="Unassembled WGS sequence"/>
</dbReference>
<evidence type="ECO:0000313" key="2">
    <source>
        <dbReference type="EMBL" id="MCT7941859.1"/>
    </source>
</evidence>
<reference evidence="2" key="1">
    <citation type="journal article" date="2023" name="Int. J. Syst. Evol. Microbiol.">
        <title>&lt;i&gt;Shewanella septentrionalis&lt;/i&gt; sp. nov. and &lt;i&gt;Shewanella holmiensis&lt;/i&gt; sp. nov., isolated from Baltic Sea water and sediments.</title>
        <authorList>
            <person name="Martin-Rodriguez A.J."/>
            <person name="Thorell K."/>
            <person name="Joffre E."/>
            <person name="Jensie-Markopoulos S."/>
            <person name="Moore E.R.B."/>
            <person name="Sjoling A."/>
        </authorList>
    </citation>
    <scope>NUCLEOTIDE SEQUENCE</scope>
    <source>
        <strain evidence="2">SP1S2-7</strain>
    </source>
</reference>
<dbReference type="EMBL" id="JAMTCD010000008">
    <property type="protein sequence ID" value="MCT7941859.1"/>
    <property type="molecule type" value="Genomic_DNA"/>
</dbReference>
<organism evidence="2 3">
    <name type="scientific">Shewanella holmiensis</name>
    <dbReference type="NCBI Taxonomy" id="2952222"/>
    <lineage>
        <taxon>Bacteria</taxon>
        <taxon>Pseudomonadati</taxon>
        <taxon>Pseudomonadota</taxon>
        <taxon>Gammaproteobacteria</taxon>
        <taxon>Alteromonadales</taxon>
        <taxon>Shewanellaceae</taxon>
        <taxon>Shewanella</taxon>
    </lineage>
</organism>
<name>A0A9X2WLZ0_9GAMM</name>
<sequence length="380" mass="43178">MLALSKSRTLSLVALSAALFSSSLFAKEPYVNPAHNLTGEQVYQQIKTNLETNLYSLPPRVQGHYAIRQFRMTGDEKYANGALIDLLTVAERQAYYACNLDKPNFIETESALAGSKLGKGPRGKARKKAIVPYPKFMLLSDTLLRYSSRIDEFGFTGPCHDLMVKTLKEHDFTPAFTDKKMIKSWAAQLINYVFWAKQIGVGDYYPAYKAAFRKTYPDSKDAKLSKGQFKNKIYGMTHFIFAASEYYQYQVDPKEYQWILDYFEKNIDRIIADTTEDITTEVGISFLITGHKNHPVTQKVKDFVISSYNPQMQMIPSPTGKAELASGEHRNVLAMMLLDWPETLHPGPYLADIKSTKKNLPRLVNVKLEDKKAEVKPTLH</sequence>
<evidence type="ECO:0000256" key="1">
    <source>
        <dbReference type="SAM" id="SignalP"/>
    </source>
</evidence>